<accession>A0A1S2NBK2</accession>
<dbReference type="SUPFAM" id="SSF56935">
    <property type="entry name" value="Porins"/>
    <property type="match status" value="1"/>
</dbReference>
<evidence type="ECO:0000313" key="3">
    <source>
        <dbReference type="Proteomes" id="UP000180246"/>
    </source>
</evidence>
<evidence type="ECO:0000313" key="2">
    <source>
        <dbReference type="EMBL" id="OIJ42170.1"/>
    </source>
</evidence>
<proteinExistence type="predicted"/>
<protein>
    <recommendedName>
        <fullName evidence="4">Porin</fullName>
    </recommendedName>
</protein>
<dbReference type="InterPro" id="IPR023614">
    <property type="entry name" value="Porin_dom_sf"/>
</dbReference>
<keyword evidence="1" id="KW-0732">Signal</keyword>
<feature type="signal peptide" evidence="1">
    <location>
        <begin position="1"/>
        <end position="22"/>
    </location>
</feature>
<name>A0A1S2NBK2_9BURK</name>
<dbReference type="Proteomes" id="UP000180246">
    <property type="component" value="Unassembled WGS sequence"/>
</dbReference>
<sequence length="413" mass="44472">MNKKILASLLALPLVVPAMAQAQDNAVKISGFGTAALTWSDDDRAQFGRPNQASGAADNFRTGVDSNLGLQADYTVNNWLSLTAQGLVRQDAEEHYGAELSWAFAKFRVSDELSVRVGRVGLPVFMISDYRNVGYANTMLRPPSEVYSQVPFNSVDGADITWRHDYGNTSITSQLAVGTIKSPVSNFHVRGKDILALNVVAENGPFTLRVGHARTKITVDDLASLNTLVGSLRAAGAGYRLPQLTDLAGQIEAKDAKGTFNSIGLTADWNNFVLQTEFAKRKTETYINDTTSWYVMGGYRIGKFLPYYTRSELKIDGSINSTVPAACPAGYPAACTPTLMQLDGAVRRIPVSGVGQGEQTTDTIGVRWDFASSVALKVQIDRIKPSGNGLFINAQPGFSGPVTVGAVALDFVF</sequence>
<evidence type="ECO:0008006" key="4">
    <source>
        <dbReference type="Google" id="ProtNLM"/>
    </source>
</evidence>
<reference evidence="2 3" key="1">
    <citation type="submission" date="2014-10" db="EMBL/GenBank/DDBJ databases">
        <authorList>
            <person name="Seo M.-J."/>
            <person name="Seok Y.J."/>
            <person name="Cha I.-T."/>
        </authorList>
    </citation>
    <scope>NUCLEOTIDE SEQUENCE [LARGE SCALE GENOMIC DNA]</scope>
    <source>
        <strain evidence="2 3">NEU</strain>
    </source>
</reference>
<gene>
    <name evidence="2" type="ORF">LO55_442</name>
</gene>
<dbReference type="AlphaFoldDB" id="A0A1S2NBK2"/>
<organism evidence="2 3">
    <name type="scientific">Massilia timonae</name>
    <dbReference type="NCBI Taxonomy" id="47229"/>
    <lineage>
        <taxon>Bacteria</taxon>
        <taxon>Pseudomonadati</taxon>
        <taxon>Pseudomonadota</taxon>
        <taxon>Betaproteobacteria</taxon>
        <taxon>Burkholderiales</taxon>
        <taxon>Oxalobacteraceae</taxon>
        <taxon>Telluria group</taxon>
        <taxon>Massilia</taxon>
    </lineage>
</organism>
<comment type="caution">
    <text evidence="2">The sequence shown here is derived from an EMBL/GenBank/DDBJ whole genome shotgun (WGS) entry which is preliminary data.</text>
</comment>
<dbReference type="Gene3D" id="2.40.160.10">
    <property type="entry name" value="Porin"/>
    <property type="match status" value="1"/>
</dbReference>
<dbReference type="RefSeq" id="WP_071360275.1">
    <property type="nucleotide sequence ID" value="NZ_JRYB01000001.1"/>
</dbReference>
<dbReference type="EMBL" id="JRYB01000001">
    <property type="protein sequence ID" value="OIJ42170.1"/>
    <property type="molecule type" value="Genomic_DNA"/>
</dbReference>
<feature type="chain" id="PRO_5010200522" description="Porin" evidence="1">
    <location>
        <begin position="23"/>
        <end position="413"/>
    </location>
</feature>
<evidence type="ECO:0000256" key="1">
    <source>
        <dbReference type="SAM" id="SignalP"/>
    </source>
</evidence>